<keyword evidence="3" id="KW-1185">Reference proteome</keyword>
<comment type="caution">
    <text evidence="2">The sequence shown here is derived from an EMBL/GenBank/DDBJ whole genome shotgun (WGS) entry which is preliminary data.</text>
</comment>
<evidence type="ECO:0000313" key="3">
    <source>
        <dbReference type="Proteomes" id="UP001576784"/>
    </source>
</evidence>
<dbReference type="SUPFAM" id="SSF53335">
    <property type="entry name" value="S-adenosyl-L-methionine-dependent methyltransferases"/>
    <property type="match status" value="1"/>
</dbReference>
<dbReference type="RefSeq" id="WP_413262507.1">
    <property type="nucleotide sequence ID" value="NZ_JBHFNR010000053.1"/>
</dbReference>
<gene>
    <name evidence="2" type="ORF">ACE1CI_07840</name>
</gene>
<evidence type="ECO:0000259" key="1">
    <source>
        <dbReference type="Pfam" id="PF13649"/>
    </source>
</evidence>
<sequence length="235" mass="27020">MMNHTNDRTSLTKAFYQNRISEVGNLPENESTAKKVGWSSHEIQMLSFKIATDLDGIEWTKINSFLDIGCGYGNLIDYLRKHKYFTGTYTGIDIMSEFIQEAEKLYGNDLRNQFITGDFLEQNWPSQRYDVVCSIGALSVNQDQPSPCGKLSKEYAQNLIQSMLKLVNYAIILHFSNYDKVTLELIERNRDMAFYKLIDIKNMLSDLCGERLVNLDIQSYPDSTDARTIVKAYLN</sequence>
<evidence type="ECO:0000313" key="2">
    <source>
        <dbReference type="EMBL" id="MFB2892840.1"/>
    </source>
</evidence>
<dbReference type="GO" id="GO:0032259">
    <property type="term" value="P:methylation"/>
    <property type="evidence" value="ECO:0007669"/>
    <property type="project" value="UniProtKB-KW"/>
</dbReference>
<proteinExistence type="predicted"/>
<keyword evidence="2" id="KW-0808">Transferase</keyword>
<accession>A0ABV4XM99</accession>
<dbReference type="InterPro" id="IPR041698">
    <property type="entry name" value="Methyltransf_25"/>
</dbReference>
<keyword evidence="2" id="KW-0489">Methyltransferase</keyword>
<protein>
    <submittedName>
        <fullName evidence="2">Class I SAM-dependent methyltransferase</fullName>
        <ecNumber evidence="2">2.1.-.-</ecNumber>
    </submittedName>
</protein>
<reference evidence="2 3" key="1">
    <citation type="submission" date="2024-09" db="EMBL/GenBank/DDBJ databases">
        <title>Floridaenema gen nov. (Aerosakkonemataceae, Aerosakkonematales ord. nov., Cyanobacteria) from benthic tropical and subtropical fresh waters, with the description of four new species.</title>
        <authorList>
            <person name="Moretto J.A."/>
            <person name="Berthold D.E."/>
            <person name="Lefler F.W."/>
            <person name="Huang I.-S."/>
            <person name="Laughinghouse H. IV."/>
        </authorList>
    </citation>
    <scope>NUCLEOTIDE SEQUENCE [LARGE SCALE GENOMIC DNA]</scope>
    <source>
        <strain evidence="2 3">BLCC-F50</strain>
    </source>
</reference>
<dbReference type="InterPro" id="IPR029063">
    <property type="entry name" value="SAM-dependent_MTases_sf"/>
</dbReference>
<dbReference type="Proteomes" id="UP001576784">
    <property type="component" value="Unassembled WGS sequence"/>
</dbReference>
<dbReference type="EC" id="2.1.-.-" evidence="2"/>
<dbReference type="CDD" id="cd02440">
    <property type="entry name" value="AdoMet_MTases"/>
    <property type="match status" value="1"/>
</dbReference>
<dbReference type="GO" id="GO:0008168">
    <property type="term" value="F:methyltransferase activity"/>
    <property type="evidence" value="ECO:0007669"/>
    <property type="project" value="UniProtKB-KW"/>
</dbReference>
<dbReference type="Gene3D" id="3.40.50.150">
    <property type="entry name" value="Vaccinia Virus protein VP39"/>
    <property type="match status" value="1"/>
</dbReference>
<organism evidence="2 3">
    <name type="scientific">Floridaenema flaviceps BLCC-F50</name>
    <dbReference type="NCBI Taxonomy" id="3153642"/>
    <lineage>
        <taxon>Bacteria</taxon>
        <taxon>Bacillati</taxon>
        <taxon>Cyanobacteriota</taxon>
        <taxon>Cyanophyceae</taxon>
        <taxon>Oscillatoriophycideae</taxon>
        <taxon>Aerosakkonematales</taxon>
        <taxon>Aerosakkonemataceae</taxon>
        <taxon>Floridanema</taxon>
        <taxon>Floridanema flaviceps</taxon>
    </lineage>
</organism>
<feature type="domain" description="Methyltransferase" evidence="1">
    <location>
        <begin position="66"/>
        <end position="141"/>
    </location>
</feature>
<dbReference type="Pfam" id="PF13649">
    <property type="entry name" value="Methyltransf_25"/>
    <property type="match status" value="1"/>
</dbReference>
<dbReference type="EMBL" id="JBHFNR010000053">
    <property type="protein sequence ID" value="MFB2892840.1"/>
    <property type="molecule type" value="Genomic_DNA"/>
</dbReference>
<name>A0ABV4XM99_9CYAN</name>